<feature type="region of interest" description="Disordered" evidence="1">
    <location>
        <begin position="562"/>
        <end position="623"/>
    </location>
</feature>
<feature type="domain" description="Hpc2-related" evidence="2">
    <location>
        <begin position="106"/>
        <end position="153"/>
    </location>
</feature>
<feature type="compositionally biased region" description="Basic and acidic residues" evidence="1">
    <location>
        <begin position="569"/>
        <end position="578"/>
    </location>
</feature>
<evidence type="ECO:0000259" key="2">
    <source>
        <dbReference type="Pfam" id="PF08729"/>
    </source>
</evidence>
<feature type="region of interest" description="Disordered" evidence="1">
    <location>
        <begin position="275"/>
        <end position="320"/>
    </location>
</feature>
<dbReference type="PANTHER" id="PTHR21669:SF28">
    <property type="entry name" value="YEMANUCLEIN"/>
    <property type="match status" value="1"/>
</dbReference>
<reference evidence="3" key="1">
    <citation type="submission" date="2021-01" db="UniProtKB">
        <authorList>
            <consortium name="EnsemblPlants"/>
        </authorList>
    </citation>
    <scope>IDENTIFICATION</scope>
</reference>
<feature type="compositionally biased region" description="Basic and acidic residues" evidence="1">
    <location>
        <begin position="690"/>
        <end position="700"/>
    </location>
</feature>
<dbReference type="GO" id="GO:0006325">
    <property type="term" value="P:chromatin organization"/>
    <property type="evidence" value="ECO:0007669"/>
    <property type="project" value="TreeGrafter"/>
</dbReference>
<feature type="compositionally biased region" description="Low complexity" evidence="1">
    <location>
        <begin position="596"/>
        <end position="606"/>
    </location>
</feature>
<dbReference type="GO" id="GO:0005634">
    <property type="term" value="C:nucleus"/>
    <property type="evidence" value="ECO:0007669"/>
    <property type="project" value="TreeGrafter"/>
</dbReference>
<sequence length="723" mass="80736">MPGDTSGFDGPSASISLAKSGDRQRFTVELRPGETTIVSWKKLIKEANKASVSASVPHAPSSPVVDIPHQGQPADSVLKDEPPANRFNAVIEKIERLYKGNETSDEDLNDVPDDDQYDTDDSFIDDAELDDYFQVDNCSTKHNGFFVNKGKLEAIRKESPLLPAQQPKKRRKKNISKAPDDDGPLRRKRAKVDKMTIDATILASGKSICVTSDNCASVNGHSEDRKHLNQIKRISADSTKLDRGISSKALNDVALVGQTETRAVMEKLNYGHLSKIPSNRVKDASGHPDPPGQKNDNRSHSDSQTDRKSNNFDGLVQPIKHKTKSGVTELKGMYLSDVKHAQAANTHQWHKKDGSNIKTKAAMLEKAIKELERMVAESRPPTLDVQDADMSGQAVKRRLPREIKQKLAKVARLAQANYGEVSEEVVNRLMGFLGHTMQLRTLKRNLRMMISSGLSAKQEKEVRSQQIKREVVELVSKEFEQQARMPDNFQGLGSDGKGGSKLKYTMNIKLEDKICDLYDLYVDGLEEDSGSQIRKLYAELAQLWPNGSMDNHGIKRAICRSKDRKRALHQQEKDSEQIRKRKLMTPKLVDKGKLGTTSNTNQQQNQPLERQTTDRDNQGSHFSNNSVVISTLALEAPRANVTTLESQKKEKVKASPNVNSVDDARIPIVKKKLKRRPELEFGKLHIRSEKLSAHVDDRQKPQKLQLPVFQQKSSSHSSASPGV</sequence>
<dbReference type="PANTHER" id="PTHR21669">
    <property type="entry name" value="CAPZ-INTERACTING PROTEIN AND RELATED PROTEINS"/>
    <property type="match status" value="1"/>
</dbReference>
<name>A0A7N0TR78_KALFE</name>
<dbReference type="AlphaFoldDB" id="A0A7N0TR78"/>
<feature type="region of interest" description="Disordered" evidence="1">
    <location>
        <begin position="157"/>
        <end position="187"/>
    </location>
</feature>
<dbReference type="EnsemblPlants" id="Kaladp0043s0028.1.v1.1">
    <property type="protein sequence ID" value="Kaladp0043s0028.1.v1.1"/>
    <property type="gene ID" value="Kaladp0043s0028.v1.1"/>
</dbReference>
<dbReference type="Gramene" id="Kaladp0043s0028.1.v1.1">
    <property type="protein sequence ID" value="Kaladp0043s0028.1.v1.1"/>
    <property type="gene ID" value="Kaladp0043s0028.v1.1"/>
</dbReference>
<feature type="compositionally biased region" description="Low complexity" evidence="1">
    <location>
        <begin position="713"/>
        <end position="723"/>
    </location>
</feature>
<dbReference type="InterPro" id="IPR014840">
    <property type="entry name" value="HRD"/>
</dbReference>
<dbReference type="Pfam" id="PF08729">
    <property type="entry name" value="HUN"/>
    <property type="match status" value="1"/>
</dbReference>
<evidence type="ECO:0000313" key="3">
    <source>
        <dbReference type="EnsemblPlants" id="Kaladp0043s0028.1.v1.1"/>
    </source>
</evidence>
<evidence type="ECO:0000256" key="1">
    <source>
        <dbReference type="SAM" id="MobiDB-lite"/>
    </source>
</evidence>
<keyword evidence="4" id="KW-1185">Reference proteome</keyword>
<organism evidence="3 4">
    <name type="scientific">Kalanchoe fedtschenkoi</name>
    <name type="common">Lavender scallops</name>
    <name type="synonym">South American air plant</name>
    <dbReference type="NCBI Taxonomy" id="63787"/>
    <lineage>
        <taxon>Eukaryota</taxon>
        <taxon>Viridiplantae</taxon>
        <taxon>Streptophyta</taxon>
        <taxon>Embryophyta</taxon>
        <taxon>Tracheophyta</taxon>
        <taxon>Spermatophyta</taxon>
        <taxon>Magnoliopsida</taxon>
        <taxon>eudicotyledons</taxon>
        <taxon>Gunneridae</taxon>
        <taxon>Pentapetalae</taxon>
        <taxon>Saxifragales</taxon>
        <taxon>Crassulaceae</taxon>
        <taxon>Kalanchoe</taxon>
    </lineage>
</organism>
<feature type="region of interest" description="Disordered" evidence="1">
    <location>
        <begin position="51"/>
        <end position="84"/>
    </location>
</feature>
<feature type="region of interest" description="Disordered" evidence="1">
    <location>
        <begin position="1"/>
        <end position="27"/>
    </location>
</feature>
<feature type="compositionally biased region" description="Low complexity" evidence="1">
    <location>
        <begin position="51"/>
        <end position="65"/>
    </location>
</feature>
<feature type="compositionally biased region" description="Basic and acidic residues" evidence="1">
    <location>
        <begin position="295"/>
        <end position="310"/>
    </location>
</feature>
<evidence type="ECO:0000313" key="4">
    <source>
        <dbReference type="Proteomes" id="UP000594263"/>
    </source>
</evidence>
<protein>
    <recommendedName>
        <fullName evidence="2">Hpc2-related domain-containing protein</fullName>
    </recommendedName>
</protein>
<proteinExistence type="predicted"/>
<accession>A0A7N0TR78</accession>
<dbReference type="Proteomes" id="UP000594263">
    <property type="component" value="Unplaced"/>
</dbReference>
<dbReference type="OMA" id="WPAMVST"/>
<feature type="region of interest" description="Disordered" evidence="1">
    <location>
        <begin position="690"/>
        <end position="723"/>
    </location>
</feature>